<accession>A0A7W4LNB8</accession>
<dbReference type="InterPro" id="IPR039422">
    <property type="entry name" value="MarR/SlyA-like"/>
</dbReference>
<dbReference type="PANTHER" id="PTHR33164:SF44">
    <property type="entry name" value="TRANSCRIPTIONAL REGULATORY PROTEIN"/>
    <property type="match status" value="1"/>
</dbReference>
<dbReference type="InterPro" id="IPR023187">
    <property type="entry name" value="Tscrpt_reg_MarR-type_CS"/>
</dbReference>
<keyword evidence="4" id="KW-0812">Transmembrane</keyword>
<evidence type="ECO:0000313" key="7">
    <source>
        <dbReference type="Proteomes" id="UP000542720"/>
    </source>
</evidence>
<evidence type="ECO:0000256" key="1">
    <source>
        <dbReference type="ARBA" id="ARBA00023015"/>
    </source>
</evidence>
<keyword evidence="2" id="KW-0238">DNA-binding</keyword>
<feature type="transmembrane region" description="Helical" evidence="4">
    <location>
        <begin position="44"/>
        <end position="65"/>
    </location>
</feature>
<protein>
    <submittedName>
        <fullName evidence="6">MarR family transcriptional regulator</fullName>
    </submittedName>
</protein>
<proteinExistence type="predicted"/>
<evidence type="ECO:0000256" key="4">
    <source>
        <dbReference type="SAM" id="Phobius"/>
    </source>
</evidence>
<dbReference type="SUPFAM" id="SSF46785">
    <property type="entry name" value="Winged helix' DNA-binding domain"/>
    <property type="match status" value="1"/>
</dbReference>
<comment type="caution">
    <text evidence="6">The sequence shown here is derived from an EMBL/GenBank/DDBJ whole genome shotgun (WGS) entry which is preliminary data.</text>
</comment>
<evidence type="ECO:0000256" key="3">
    <source>
        <dbReference type="ARBA" id="ARBA00023163"/>
    </source>
</evidence>
<dbReference type="Proteomes" id="UP000542720">
    <property type="component" value="Unassembled WGS sequence"/>
</dbReference>
<organism evidence="6 7">
    <name type="scientific">Aquipseudomonas ullengensis</name>
    <dbReference type="NCBI Taxonomy" id="2759166"/>
    <lineage>
        <taxon>Bacteria</taxon>
        <taxon>Pseudomonadati</taxon>
        <taxon>Pseudomonadota</taxon>
        <taxon>Gammaproteobacteria</taxon>
        <taxon>Pseudomonadales</taxon>
        <taxon>Pseudomonadaceae</taxon>
        <taxon>Aquipseudomonas</taxon>
    </lineage>
</organism>
<keyword evidence="3" id="KW-0804">Transcription</keyword>
<dbReference type="PANTHER" id="PTHR33164">
    <property type="entry name" value="TRANSCRIPTIONAL REGULATOR, MARR FAMILY"/>
    <property type="match status" value="1"/>
</dbReference>
<evidence type="ECO:0000259" key="5">
    <source>
        <dbReference type="PROSITE" id="PS50995"/>
    </source>
</evidence>
<dbReference type="PROSITE" id="PS50995">
    <property type="entry name" value="HTH_MARR_2"/>
    <property type="match status" value="1"/>
</dbReference>
<dbReference type="InterPro" id="IPR036388">
    <property type="entry name" value="WH-like_DNA-bd_sf"/>
</dbReference>
<name>A0A7W4LNB8_9GAMM</name>
<dbReference type="PROSITE" id="PS01117">
    <property type="entry name" value="HTH_MARR_1"/>
    <property type="match status" value="1"/>
</dbReference>
<dbReference type="Pfam" id="PF12802">
    <property type="entry name" value="MarR_2"/>
    <property type="match status" value="1"/>
</dbReference>
<dbReference type="GO" id="GO:0003700">
    <property type="term" value="F:DNA-binding transcription factor activity"/>
    <property type="evidence" value="ECO:0007669"/>
    <property type="project" value="InterPro"/>
</dbReference>
<evidence type="ECO:0000256" key="2">
    <source>
        <dbReference type="ARBA" id="ARBA00023125"/>
    </source>
</evidence>
<dbReference type="SMART" id="SM00347">
    <property type="entry name" value="HTH_MARR"/>
    <property type="match status" value="1"/>
</dbReference>
<dbReference type="AlphaFoldDB" id="A0A7W4LNB8"/>
<keyword evidence="4" id="KW-0472">Membrane</keyword>
<keyword evidence="1" id="KW-0805">Transcription regulation</keyword>
<keyword evidence="4" id="KW-1133">Transmembrane helix</keyword>
<evidence type="ECO:0000313" key="6">
    <source>
        <dbReference type="EMBL" id="MBB2496235.1"/>
    </source>
</evidence>
<feature type="domain" description="HTH marR-type" evidence="5">
    <location>
        <begin position="1"/>
        <end position="142"/>
    </location>
</feature>
<gene>
    <name evidence="6" type="ORF">H3H51_14485</name>
</gene>
<dbReference type="RefSeq" id="WP_183089757.1">
    <property type="nucleotide sequence ID" value="NZ_JACJUD010000004.1"/>
</dbReference>
<dbReference type="EMBL" id="JACJUD010000004">
    <property type="protein sequence ID" value="MBB2496235.1"/>
    <property type="molecule type" value="Genomic_DNA"/>
</dbReference>
<keyword evidence="7" id="KW-1185">Reference proteome</keyword>
<dbReference type="InterPro" id="IPR000835">
    <property type="entry name" value="HTH_MarR-typ"/>
</dbReference>
<dbReference type="GO" id="GO:0006950">
    <property type="term" value="P:response to stress"/>
    <property type="evidence" value="ECO:0007669"/>
    <property type="project" value="TreeGrafter"/>
</dbReference>
<dbReference type="Gene3D" id="1.10.10.10">
    <property type="entry name" value="Winged helix-like DNA-binding domain superfamily/Winged helix DNA-binding domain"/>
    <property type="match status" value="1"/>
</dbReference>
<reference evidence="6 7" key="1">
    <citation type="submission" date="2020-08" db="EMBL/GenBank/DDBJ databases">
        <authorList>
            <person name="Kim C.M."/>
        </authorList>
    </citation>
    <scope>NUCLEOTIDE SEQUENCE [LARGE SCALE GENOMIC DNA]</scope>
    <source>
        <strain evidence="6 7">UL070</strain>
    </source>
</reference>
<dbReference type="InterPro" id="IPR036390">
    <property type="entry name" value="WH_DNA-bd_sf"/>
</dbReference>
<sequence>MFDLKKTSSQQAAMQAFFFGYQAFTAKPDEILAKRGLSRVHHRILFFIACYPGLSVSQLLSYLGVSKQALNIPLRQLLEMSLVESVAATDDKRKRALGLTSEGAKLEQLLRREQAKLLERVFNEADQSAVAGWLAINQALGNTRQASLGEN</sequence>
<dbReference type="GO" id="GO:0003677">
    <property type="term" value="F:DNA binding"/>
    <property type="evidence" value="ECO:0007669"/>
    <property type="project" value="UniProtKB-KW"/>
</dbReference>